<protein>
    <submittedName>
        <fullName evidence="2">Uncharacterized protein</fullName>
    </submittedName>
</protein>
<dbReference type="Proteomes" id="UP000076154">
    <property type="component" value="Unassembled WGS sequence"/>
</dbReference>
<accession>A0A369J1K2</accession>
<evidence type="ECO:0000313" key="2">
    <source>
        <dbReference type="EMBL" id="RDB14527.1"/>
    </source>
</evidence>
<comment type="caution">
    <text evidence="2">The sequence shown here is derived from an EMBL/GenBank/DDBJ whole genome shotgun (WGS) entry which is preliminary data.</text>
</comment>
<organism evidence="2 3">
    <name type="scientific">Hypsizygus marmoreus</name>
    <name type="common">White beech mushroom</name>
    <name type="synonym">Agaricus marmoreus</name>
    <dbReference type="NCBI Taxonomy" id="39966"/>
    <lineage>
        <taxon>Eukaryota</taxon>
        <taxon>Fungi</taxon>
        <taxon>Dikarya</taxon>
        <taxon>Basidiomycota</taxon>
        <taxon>Agaricomycotina</taxon>
        <taxon>Agaricomycetes</taxon>
        <taxon>Agaricomycetidae</taxon>
        <taxon>Agaricales</taxon>
        <taxon>Tricholomatineae</taxon>
        <taxon>Lyophyllaceae</taxon>
        <taxon>Hypsizygus</taxon>
    </lineage>
</organism>
<feature type="region of interest" description="Disordered" evidence="1">
    <location>
        <begin position="123"/>
        <end position="177"/>
    </location>
</feature>
<keyword evidence="3" id="KW-1185">Reference proteome</keyword>
<reference evidence="2" key="1">
    <citation type="submission" date="2018-04" db="EMBL/GenBank/DDBJ databases">
        <title>Whole genome sequencing of Hypsizygus marmoreus.</title>
        <authorList>
            <person name="Choi I.-G."/>
            <person name="Min B."/>
            <person name="Kim J.-G."/>
            <person name="Kim S."/>
            <person name="Oh Y.-L."/>
            <person name="Kong W.-S."/>
            <person name="Park H."/>
            <person name="Jeong J."/>
            <person name="Song E.-S."/>
        </authorList>
    </citation>
    <scope>NUCLEOTIDE SEQUENCE [LARGE SCALE GENOMIC DNA]</scope>
    <source>
        <strain evidence="2">51987-8</strain>
    </source>
</reference>
<evidence type="ECO:0000256" key="1">
    <source>
        <dbReference type="SAM" id="MobiDB-lite"/>
    </source>
</evidence>
<name>A0A369J1K2_HYPMA</name>
<proteinExistence type="predicted"/>
<dbReference type="InParanoid" id="A0A369J1K2"/>
<gene>
    <name evidence="2" type="ORF">Hypma_016604</name>
</gene>
<feature type="compositionally biased region" description="Acidic residues" evidence="1">
    <location>
        <begin position="164"/>
        <end position="177"/>
    </location>
</feature>
<dbReference type="EMBL" id="LUEZ02000100">
    <property type="protein sequence ID" value="RDB14527.1"/>
    <property type="molecule type" value="Genomic_DNA"/>
</dbReference>
<evidence type="ECO:0000313" key="3">
    <source>
        <dbReference type="Proteomes" id="UP000076154"/>
    </source>
</evidence>
<sequence>MGGKLDTTTQSTEWAPKFEDMIVIKRGSSSKGRANQILAFHRREESALVTNHSALQWVRTYENSNHRLAAWETIFSIIETDQDLIEAQEKAFQNLPAKRATVVIWDIEDCLQDFKLAWVTTRAQTKTQKESDDTRIPTAPPPEPEEVDNSLKELASESLKTQENDNELDELSPMEEY</sequence>
<feature type="compositionally biased region" description="Basic and acidic residues" evidence="1">
    <location>
        <begin position="149"/>
        <end position="163"/>
    </location>
</feature>
<dbReference type="AlphaFoldDB" id="A0A369J1K2"/>